<dbReference type="Pfam" id="PF00923">
    <property type="entry name" value="TAL_FSA"/>
    <property type="match status" value="1"/>
</dbReference>
<keyword evidence="1" id="KW-0704">Schiff base</keyword>
<evidence type="ECO:0000256" key="2">
    <source>
        <dbReference type="SAM" id="MobiDB-lite"/>
    </source>
</evidence>
<dbReference type="EMBL" id="WHPC01000076">
    <property type="protein sequence ID" value="MPV38360.1"/>
    <property type="molecule type" value="Genomic_DNA"/>
</dbReference>
<keyword evidence="4" id="KW-1185">Reference proteome</keyword>
<dbReference type="AlphaFoldDB" id="A0A6N7EJW1"/>
<dbReference type="InterPro" id="IPR001585">
    <property type="entry name" value="TAL/FSA"/>
</dbReference>
<evidence type="ECO:0000313" key="3">
    <source>
        <dbReference type="EMBL" id="MPV38360.1"/>
    </source>
</evidence>
<name>A0A6N7EJW1_9MICO</name>
<reference evidence="3 4" key="1">
    <citation type="submission" date="2019-10" db="EMBL/GenBank/DDBJ databases">
        <title>Georgenia wutianyii sp. nov. and Georgenia yuyongxinii sp. nov. isolated from plateau pika (Ochotona curzoniae) in the Qinghai-Tibet plateau of China.</title>
        <authorList>
            <person name="Tian Z."/>
        </authorList>
    </citation>
    <scope>NUCLEOTIDE SEQUENCE [LARGE SCALE GENOMIC DNA]</scope>
    <source>
        <strain evidence="3 4">JCM 19765</strain>
    </source>
</reference>
<feature type="region of interest" description="Disordered" evidence="2">
    <location>
        <begin position="12"/>
        <end position="44"/>
    </location>
</feature>
<accession>A0A6N7EJW1</accession>
<evidence type="ECO:0000256" key="1">
    <source>
        <dbReference type="ARBA" id="ARBA00023270"/>
    </source>
</evidence>
<dbReference type="SUPFAM" id="SSF51569">
    <property type="entry name" value="Aldolase"/>
    <property type="match status" value="1"/>
</dbReference>
<dbReference type="Gene3D" id="3.20.20.70">
    <property type="entry name" value="Aldolase class I"/>
    <property type="match status" value="1"/>
</dbReference>
<protein>
    <submittedName>
        <fullName evidence="3">Transaldolase</fullName>
    </submittedName>
</protein>
<comment type="caution">
    <text evidence="3">The sequence shown here is derived from an EMBL/GenBank/DDBJ whole genome shotgun (WGS) entry which is preliminary data.</text>
</comment>
<organism evidence="3 4">
    <name type="scientific">Georgenia subflava</name>
    <dbReference type="NCBI Taxonomy" id="1622177"/>
    <lineage>
        <taxon>Bacteria</taxon>
        <taxon>Bacillati</taxon>
        <taxon>Actinomycetota</taxon>
        <taxon>Actinomycetes</taxon>
        <taxon>Micrococcales</taxon>
        <taxon>Bogoriellaceae</taxon>
        <taxon>Georgenia</taxon>
    </lineage>
</organism>
<dbReference type="Proteomes" id="UP000437709">
    <property type="component" value="Unassembled WGS sequence"/>
</dbReference>
<feature type="compositionally biased region" description="Polar residues" evidence="2">
    <location>
        <begin position="16"/>
        <end position="26"/>
    </location>
</feature>
<gene>
    <name evidence="3" type="ORF">GB881_15170</name>
</gene>
<sequence>MRLRPPYCAHLKGFTGQRTRSPNSSSERGHTNKGNEEGAKVLNSDTLKSREMISRLTPERGTESYLEKVPTRLLSKALSASGVGVTTQFREVIDLFGSDDGTPPGFRIETIFDVQQDVIHYDLVRDIGYASNGLARPTPLLFSVDSANPYEVEPCAGIVANLTCNPGIVYDLFLNNPKANVRNEFKTIEEVVGRLADILGPGSDISVELHNPFDNDFGRILDEIARYEEILTKHRLVVKVPHTGPVNASNVSQLLSGDGRLDRRYDQGNAADYLHGHRLASRLQEAGYRINFTLMFEPYQVPLALQTRPYFINAFIRHRVAATRRIQGALAAFDATEDIQFIEELRSFLLNADYLAPSDEHMDLLQVLQLARSLSRYRSRNNDDGLDTARSALRWLQTANLPDTRLIICSMEGHEMFPDVMSMLTEDEFMPMHNRVVVTTEPDYLSRWTSTPQVVSYQRRFMKAAEGVNAAIRQPVATGPSGEVV</sequence>
<dbReference type="OrthoDB" id="3837796at2"/>
<evidence type="ECO:0000313" key="4">
    <source>
        <dbReference type="Proteomes" id="UP000437709"/>
    </source>
</evidence>
<proteinExistence type="predicted"/>
<dbReference type="GO" id="GO:0005975">
    <property type="term" value="P:carbohydrate metabolic process"/>
    <property type="evidence" value="ECO:0007669"/>
    <property type="project" value="InterPro"/>
</dbReference>
<dbReference type="InterPro" id="IPR013785">
    <property type="entry name" value="Aldolase_TIM"/>
</dbReference>
<feature type="compositionally biased region" description="Basic and acidic residues" evidence="2">
    <location>
        <begin position="27"/>
        <end position="39"/>
    </location>
</feature>